<protein>
    <submittedName>
        <fullName evidence="2">Uncharacterized protein</fullName>
    </submittedName>
</protein>
<gene>
    <name evidence="2" type="ORF">IWQ62_004031</name>
</gene>
<evidence type="ECO:0000313" key="2">
    <source>
        <dbReference type="EMBL" id="KAJ1960971.1"/>
    </source>
</evidence>
<dbReference type="Proteomes" id="UP001150925">
    <property type="component" value="Unassembled WGS sequence"/>
</dbReference>
<feature type="chain" id="PRO_5040804161" evidence="1">
    <location>
        <begin position="22"/>
        <end position="80"/>
    </location>
</feature>
<evidence type="ECO:0000313" key="3">
    <source>
        <dbReference type="Proteomes" id="UP001150925"/>
    </source>
</evidence>
<name>A0A9W8AT64_9FUNG</name>
<accession>A0A9W8AT64</accession>
<reference evidence="2" key="1">
    <citation type="submission" date="2022-07" db="EMBL/GenBank/DDBJ databases">
        <title>Phylogenomic reconstructions and comparative analyses of Kickxellomycotina fungi.</title>
        <authorList>
            <person name="Reynolds N.K."/>
            <person name="Stajich J.E."/>
            <person name="Barry K."/>
            <person name="Grigoriev I.V."/>
            <person name="Crous P."/>
            <person name="Smith M.E."/>
        </authorList>
    </citation>
    <scope>NUCLEOTIDE SEQUENCE</scope>
    <source>
        <strain evidence="2">RSA 1196</strain>
    </source>
</reference>
<dbReference type="EMBL" id="JANBPY010001230">
    <property type="protein sequence ID" value="KAJ1960971.1"/>
    <property type="molecule type" value="Genomic_DNA"/>
</dbReference>
<keyword evidence="3" id="KW-1185">Reference proteome</keyword>
<dbReference type="AlphaFoldDB" id="A0A9W8AT64"/>
<organism evidence="2 3">
    <name type="scientific">Dispira parvispora</name>
    <dbReference type="NCBI Taxonomy" id="1520584"/>
    <lineage>
        <taxon>Eukaryota</taxon>
        <taxon>Fungi</taxon>
        <taxon>Fungi incertae sedis</taxon>
        <taxon>Zoopagomycota</taxon>
        <taxon>Kickxellomycotina</taxon>
        <taxon>Dimargaritomycetes</taxon>
        <taxon>Dimargaritales</taxon>
        <taxon>Dimargaritaceae</taxon>
        <taxon>Dispira</taxon>
    </lineage>
</organism>
<proteinExistence type="predicted"/>
<feature type="signal peptide" evidence="1">
    <location>
        <begin position="1"/>
        <end position="21"/>
    </location>
</feature>
<keyword evidence="1" id="KW-0732">Signal</keyword>
<sequence>MYTGTTVRLILIAVVGTFTMGTQNSVAASLPSTNLANGAAPSIVQNLVRRTPFVRIPKVFKELRKNKASVPSTQQSTQQT</sequence>
<evidence type="ECO:0000256" key="1">
    <source>
        <dbReference type="SAM" id="SignalP"/>
    </source>
</evidence>
<comment type="caution">
    <text evidence="2">The sequence shown here is derived from an EMBL/GenBank/DDBJ whole genome shotgun (WGS) entry which is preliminary data.</text>
</comment>